<keyword evidence="2" id="KW-1185">Reference proteome</keyword>
<name>A0A226DL41_FOLCA</name>
<evidence type="ECO:0000313" key="1">
    <source>
        <dbReference type="EMBL" id="OXA45331.1"/>
    </source>
</evidence>
<dbReference type="Proteomes" id="UP000198287">
    <property type="component" value="Unassembled WGS sequence"/>
</dbReference>
<dbReference type="AlphaFoldDB" id="A0A226DL41"/>
<sequence length="134" mass="15611">MLAPNLQNVHVHLLNLVMKGFQAKVLFIPIMPRLRVFKISLQEWTGHGNRPRQLRFETADATQGVKIEYGTQFPVLEKIRVGFSKMGNKGIQSRETWVEIVTLFLYGSFIPERRQFVKLFANLMWNFHKVINLG</sequence>
<gene>
    <name evidence="1" type="ORF">Fcan01_20104</name>
</gene>
<protein>
    <submittedName>
        <fullName evidence="1">Tonsoku-like protein</fullName>
    </submittedName>
</protein>
<evidence type="ECO:0000313" key="2">
    <source>
        <dbReference type="Proteomes" id="UP000198287"/>
    </source>
</evidence>
<comment type="caution">
    <text evidence="1">The sequence shown here is derived from an EMBL/GenBank/DDBJ whole genome shotgun (WGS) entry which is preliminary data.</text>
</comment>
<proteinExistence type="predicted"/>
<dbReference type="EMBL" id="LNIX01000018">
    <property type="protein sequence ID" value="OXA45331.1"/>
    <property type="molecule type" value="Genomic_DNA"/>
</dbReference>
<accession>A0A226DL41</accession>
<organism evidence="1 2">
    <name type="scientific">Folsomia candida</name>
    <name type="common">Springtail</name>
    <dbReference type="NCBI Taxonomy" id="158441"/>
    <lineage>
        <taxon>Eukaryota</taxon>
        <taxon>Metazoa</taxon>
        <taxon>Ecdysozoa</taxon>
        <taxon>Arthropoda</taxon>
        <taxon>Hexapoda</taxon>
        <taxon>Collembola</taxon>
        <taxon>Entomobryomorpha</taxon>
        <taxon>Isotomoidea</taxon>
        <taxon>Isotomidae</taxon>
        <taxon>Proisotominae</taxon>
        <taxon>Folsomia</taxon>
    </lineage>
</organism>
<reference evidence="1 2" key="1">
    <citation type="submission" date="2015-12" db="EMBL/GenBank/DDBJ databases">
        <title>The genome of Folsomia candida.</title>
        <authorList>
            <person name="Faddeeva A."/>
            <person name="Derks M.F."/>
            <person name="Anvar Y."/>
            <person name="Smit S."/>
            <person name="Van Straalen N."/>
            <person name="Roelofs D."/>
        </authorList>
    </citation>
    <scope>NUCLEOTIDE SEQUENCE [LARGE SCALE GENOMIC DNA]</scope>
    <source>
        <strain evidence="1 2">VU population</strain>
        <tissue evidence="1">Whole body</tissue>
    </source>
</reference>